<name>A0A4V2YW72_9ACTN</name>
<dbReference type="Gene3D" id="3.40.50.150">
    <property type="entry name" value="Vaccinia Virus protein VP39"/>
    <property type="match status" value="1"/>
</dbReference>
<dbReference type="Pfam" id="PF01135">
    <property type="entry name" value="PCMT"/>
    <property type="match status" value="1"/>
</dbReference>
<comment type="caution">
    <text evidence="12">The sequence shown here is derived from an EMBL/GenBank/DDBJ whole genome shotgun (WGS) entry which is preliminary data.</text>
</comment>
<dbReference type="GO" id="GO:0004719">
    <property type="term" value="F:protein-L-isoaspartate (D-aspartate) O-methyltransferase activity"/>
    <property type="evidence" value="ECO:0007669"/>
    <property type="project" value="UniProtKB-EC"/>
</dbReference>
<evidence type="ECO:0000256" key="10">
    <source>
        <dbReference type="ARBA" id="ARBA00031323"/>
    </source>
</evidence>
<dbReference type="InterPro" id="IPR029063">
    <property type="entry name" value="SAM-dependent_MTases_sf"/>
</dbReference>
<keyword evidence="8" id="KW-0949">S-adenosyl-L-methionine</keyword>
<dbReference type="GO" id="GO:0032259">
    <property type="term" value="P:methylation"/>
    <property type="evidence" value="ECO:0007669"/>
    <property type="project" value="UniProtKB-KW"/>
</dbReference>
<dbReference type="PANTHER" id="PTHR11579">
    <property type="entry name" value="PROTEIN-L-ISOASPARTATE O-METHYLTRANSFERASE"/>
    <property type="match status" value="1"/>
</dbReference>
<reference evidence="12 13" key="1">
    <citation type="submission" date="2019-03" db="EMBL/GenBank/DDBJ databases">
        <title>Draft genome sequences of novel Actinobacteria.</title>
        <authorList>
            <person name="Sahin N."/>
            <person name="Ay H."/>
            <person name="Saygin H."/>
        </authorList>
    </citation>
    <scope>NUCLEOTIDE SEQUENCE [LARGE SCALE GENOMIC DNA]</scope>
    <source>
        <strain evidence="12 13">H3C3</strain>
    </source>
</reference>
<sequence length="385" mass="41159">MSDAQALNRGMLQTLRAAGQLTDPRVEAAMQAVPRHLFAPATGWLFPDHDAGPDRVVNRQDDPDGWWSAVYTNGSIVTQRDDGACPVDSPEGVPSSSLSAAGIVAEFLQLLEVRPGARVLEVGTGTGWTAALLARMGAEVTSVEIDPAVAERAAANLKTTGHTPRLVVGDGAQGWPDGAPYDRVHATCSVNQVPYAWVAQTRPGGVIVTPWQPGAGHGWQLRLQVEDERAVGRFQGPAGFMMLRAQRTVGRWNPHHADDAASTRTRLDPRAIADAGPGLTLAVSARCPGAGMLTVPDDDGSLSVLLFEIGAPDGSWAACDYEPGDDDFEVTQYGDRRLWDEVAAAFAWWDSHGRPGPERFGLAMSSQGQRLWLNDPNHPITPISS</sequence>
<proteinExistence type="inferred from homology"/>
<evidence type="ECO:0000256" key="3">
    <source>
        <dbReference type="ARBA" id="ARBA00011890"/>
    </source>
</evidence>
<keyword evidence="13" id="KW-1185">Reference proteome</keyword>
<dbReference type="SUPFAM" id="SSF53335">
    <property type="entry name" value="S-adenosyl-L-methionine-dependent methyltransferases"/>
    <property type="match status" value="1"/>
</dbReference>
<gene>
    <name evidence="12" type="ORF">E1298_20165</name>
</gene>
<evidence type="ECO:0000256" key="2">
    <source>
        <dbReference type="ARBA" id="ARBA00005369"/>
    </source>
</evidence>
<dbReference type="GO" id="GO:0005737">
    <property type="term" value="C:cytoplasm"/>
    <property type="evidence" value="ECO:0007669"/>
    <property type="project" value="UniProtKB-SubCell"/>
</dbReference>
<dbReference type="Proteomes" id="UP000294513">
    <property type="component" value="Unassembled WGS sequence"/>
</dbReference>
<keyword evidence="7 12" id="KW-0808">Transferase</keyword>
<evidence type="ECO:0000256" key="6">
    <source>
        <dbReference type="ARBA" id="ARBA00022603"/>
    </source>
</evidence>
<evidence type="ECO:0000256" key="9">
    <source>
        <dbReference type="ARBA" id="ARBA00030757"/>
    </source>
</evidence>
<keyword evidence="5" id="KW-0963">Cytoplasm</keyword>
<evidence type="ECO:0000256" key="1">
    <source>
        <dbReference type="ARBA" id="ARBA00004496"/>
    </source>
</evidence>
<evidence type="ECO:0000313" key="13">
    <source>
        <dbReference type="Proteomes" id="UP000294513"/>
    </source>
</evidence>
<dbReference type="EC" id="2.1.1.77" evidence="3"/>
<evidence type="ECO:0000256" key="7">
    <source>
        <dbReference type="ARBA" id="ARBA00022679"/>
    </source>
</evidence>
<dbReference type="EMBL" id="SMKU01000103">
    <property type="protein sequence ID" value="TDD84317.1"/>
    <property type="molecule type" value="Genomic_DNA"/>
</dbReference>
<evidence type="ECO:0000256" key="11">
    <source>
        <dbReference type="ARBA" id="ARBA00031350"/>
    </source>
</evidence>
<keyword evidence="6 12" id="KW-0489">Methyltransferase</keyword>
<evidence type="ECO:0000256" key="8">
    <source>
        <dbReference type="ARBA" id="ARBA00022691"/>
    </source>
</evidence>
<dbReference type="InterPro" id="IPR000682">
    <property type="entry name" value="PCMT"/>
</dbReference>
<evidence type="ECO:0000313" key="12">
    <source>
        <dbReference type="EMBL" id="TDD84317.1"/>
    </source>
</evidence>
<organism evidence="12 13">
    <name type="scientific">Actinomadura rubrisoli</name>
    <dbReference type="NCBI Taxonomy" id="2530368"/>
    <lineage>
        <taxon>Bacteria</taxon>
        <taxon>Bacillati</taxon>
        <taxon>Actinomycetota</taxon>
        <taxon>Actinomycetes</taxon>
        <taxon>Streptosporangiales</taxon>
        <taxon>Thermomonosporaceae</taxon>
        <taxon>Actinomadura</taxon>
    </lineage>
</organism>
<comment type="similarity">
    <text evidence="2">Belongs to the methyltransferase superfamily. L-isoaspartyl/D-aspartyl protein methyltransferase family.</text>
</comment>
<comment type="subcellular location">
    <subcellularLocation>
        <location evidence="1">Cytoplasm</location>
    </subcellularLocation>
</comment>
<evidence type="ECO:0000256" key="4">
    <source>
        <dbReference type="ARBA" id="ARBA00013346"/>
    </source>
</evidence>
<protein>
    <recommendedName>
        <fullName evidence="4">Protein-L-isoaspartate O-methyltransferase</fullName>
        <ecNumber evidence="3">2.1.1.77</ecNumber>
    </recommendedName>
    <alternativeName>
        <fullName evidence="11">L-isoaspartyl protein carboxyl methyltransferase</fullName>
    </alternativeName>
    <alternativeName>
        <fullName evidence="9">Protein L-isoaspartyl methyltransferase</fullName>
    </alternativeName>
    <alternativeName>
        <fullName evidence="10">Protein-beta-aspartate methyltransferase</fullName>
    </alternativeName>
</protein>
<evidence type="ECO:0000256" key="5">
    <source>
        <dbReference type="ARBA" id="ARBA00022490"/>
    </source>
</evidence>
<dbReference type="AlphaFoldDB" id="A0A4V2YW72"/>
<dbReference type="PANTHER" id="PTHR11579:SF0">
    <property type="entry name" value="PROTEIN-L-ISOASPARTATE(D-ASPARTATE) O-METHYLTRANSFERASE"/>
    <property type="match status" value="1"/>
</dbReference>
<dbReference type="CDD" id="cd02440">
    <property type="entry name" value="AdoMet_MTases"/>
    <property type="match status" value="1"/>
</dbReference>
<accession>A0A4V2YW72</accession>
<dbReference type="OrthoDB" id="3501659at2"/>
<dbReference type="RefSeq" id="WP_131895481.1">
    <property type="nucleotide sequence ID" value="NZ_SMKU01000103.1"/>
</dbReference>